<keyword evidence="2" id="KW-1185">Reference proteome</keyword>
<gene>
    <name evidence="1" type="ORF">CPT75_20265</name>
</gene>
<organism evidence="1 2">
    <name type="scientific">Butyrivibrio fibrisolvens</name>
    <dbReference type="NCBI Taxonomy" id="831"/>
    <lineage>
        <taxon>Bacteria</taxon>
        <taxon>Bacillati</taxon>
        <taxon>Bacillota</taxon>
        <taxon>Clostridia</taxon>
        <taxon>Lachnospirales</taxon>
        <taxon>Lachnospiraceae</taxon>
        <taxon>Butyrivibrio</taxon>
    </lineage>
</organism>
<dbReference type="InterPro" id="IPR029063">
    <property type="entry name" value="SAM-dependent_MTases_sf"/>
</dbReference>
<sequence length="320" mass="36560">MELFDVLHGFKQYSIFGTGFWGEKLYTIFHEAGVEPHFFVVSDDYSNQDILFGIDVVHISEYTQSEDEAVFIAISNDAYTDLKETLNSKLVNIHYMLEDDYYAAYRYFNGFNAADFLSIPRPVSNKFGFDRGQPIDRYYIERFLENYTSRLNGINTVLEVGDDYYAKKFFLSDAVKKEVLRFDRGEDLTNKATLKSGYYDLFIATQVFHVIYDVRNAIEGAWYLLKEGGTLLATVAGNISQVSWVDMNNYGDYWRFTSLAVKKLFEERFGNNVEVLPYGNSAAATAFIQGLSVEDLPDTSVLADNDEGYSICIGIVARKE</sequence>
<evidence type="ECO:0000313" key="2">
    <source>
        <dbReference type="Proteomes" id="UP000245488"/>
    </source>
</evidence>
<accession>A0A317G6N2</accession>
<proteinExistence type="predicted"/>
<dbReference type="Proteomes" id="UP000245488">
    <property type="component" value="Chromosome"/>
</dbReference>
<dbReference type="Gene3D" id="3.40.50.150">
    <property type="entry name" value="Vaccinia Virus protein VP39"/>
    <property type="match status" value="1"/>
</dbReference>
<evidence type="ECO:0000313" key="1">
    <source>
        <dbReference type="EMBL" id="PWT29267.1"/>
    </source>
</evidence>
<dbReference type="AlphaFoldDB" id="A0A317G6N2"/>
<name>A0A317G6N2_BUTFI</name>
<dbReference type="RefSeq" id="WP_110074204.1">
    <property type="nucleotide sequence ID" value="NZ_CM009896.1"/>
</dbReference>
<evidence type="ECO:0008006" key="3">
    <source>
        <dbReference type="Google" id="ProtNLM"/>
    </source>
</evidence>
<dbReference type="EMBL" id="NXNG01000001">
    <property type="protein sequence ID" value="PWT29267.1"/>
    <property type="molecule type" value="Genomic_DNA"/>
</dbReference>
<reference evidence="1 2" key="1">
    <citation type="submission" date="2017-09" db="EMBL/GenBank/DDBJ databases">
        <title>High-quality draft genome sequence of Butyrivibrio fibrisolvens INBov1, isolated from cow rumen.</title>
        <authorList>
            <person name="Rodriguez Hernaez J."/>
            <person name="Rivarola M."/>
            <person name="Paniego N."/>
            <person name="Cravero S."/>
            <person name="Ceron Cucchi M."/>
            <person name="Martinez M.C."/>
        </authorList>
    </citation>
    <scope>NUCLEOTIDE SEQUENCE [LARGE SCALE GENOMIC DNA]</scope>
    <source>
        <strain evidence="1 2">INBov1</strain>
    </source>
</reference>
<protein>
    <recommendedName>
        <fullName evidence="3">Methyltransferase domain-containing protein</fullName>
    </recommendedName>
</protein>
<comment type="caution">
    <text evidence="1">The sequence shown here is derived from an EMBL/GenBank/DDBJ whole genome shotgun (WGS) entry which is preliminary data.</text>
</comment>
<dbReference type="SUPFAM" id="SSF53335">
    <property type="entry name" value="S-adenosyl-L-methionine-dependent methyltransferases"/>
    <property type="match status" value="1"/>
</dbReference>